<dbReference type="InterPro" id="IPR002036">
    <property type="entry name" value="YbeY"/>
</dbReference>
<dbReference type="SUPFAM" id="SSF55486">
    <property type="entry name" value="Metalloproteases ('zincins'), catalytic domain"/>
    <property type="match status" value="1"/>
</dbReference>
<dbReference type="EC" id="3.1.-.-" evidence="9"/>
<dbReference type="PANTHER" id="PTHR46986">
    <property type="entry name" value="ENDORIBONUCLEASE YBEY, CHLOROPLASTIC"/>
    <property type="match status" value="1"/>
</dbReference>
<dbReference type="EMBL" id="CACRSQ010000003">
    <property type="protein sequence ID" value="VYT06668.1"/>
    <property type="molecule type" value="Genomic_DNA"/>
</dbReference>
<evidence type="ECO:0000256" key="2">
    <source>
        <dbReference type="ARBA" id="ARBA00022517"/>
    </source>
</evidence>
<evidence type="ECO:0000256" key="5">
    <source>
        <dbReference type="ARBA" id="ARBA00022723"/>
    </source>
</evidence>
<feature type="binding site" evidence="9">
    <location>
        <position position="134"/>
    </location>
    <ligand>
        <name>Zn(2+)</name>
        <dbReference type="ChEBI" id="CHEBI:29105"/>
        <note>catalytic</note>
    </ligand>
</feature>
<dbReference type="GO" id="GO:0008270">
    <property type="term" value="F:zinc ion binding"/>
    <property type="evidence" value="ECO:0007669"/>
    <property type="project" value="UniProtKB-UniRule"/>
</dbReference>
<proteinExistence type="inferred from homology"/>
<dbReference type="InterPro" id="IPR023091">
    <property type="entry name" value="MetalPrtase_cat_dom_sf_prd"/>
</dbReference>
<keyword evidence="8 9" id="KW-0862">Zinc</keyword>
<dbReference type="NCBIfam" id="TIGR00043">
    <property type="entry name" value="rRNA maturation RNase YbeY"/>
    <property type="match status" value="1"/>
</dbReference>
<dbReference type="GO" id="GO:0004521">
    <property type="term" value="F:RNA endonuclease activity"/>
    <property type="evidence" value="ECO:0007669"/>
    <property type="project" value="UniProtKB-UniRule"/>
</dbReference>
<keyword evidence="2 9" id="KW-0690">Ribosome biogenesis</keyword>
<keyword evidence="6 9" id="KW-0255">Endonuclease</keyword>
<keyword evidence="5 9" id="KW-0479">Metal-binding</keyword>
<gene>
    <name evidence="9 10" type="primary">ybeY</name>
    <name evidence="10" type="ORF">ACLFYP115_01511</name>
</gene>
<reference evidence="10" key="1">
    <citation type="submission" date="2019-11" db="EMBL/GenBank/DDBJ databases">
        <authorList>
            <person name="Feng L."/>
        </authorList>
    </citation>
    <scope>NUCLEOTIDE SEQUENCE</scope>
    <source>
        <strain evidence="10">AcaccaeLFYP115</strain>
    </source>
</reference>
<sequence>MSVFLENEYEGTAGIDCEMIAGQVVEAAVDYVTCPFECEVNLMLVGNNEIHRINLEQRGIDRPTDVLSFPMVEYEKPGCFDGLEEDPAAFHPDSGELMLGDIVISMDKAKEQAEAYGHSLEREYAFLIAHSMLHLFGYDHMEDEERAVMEEKQEEILQFVHYTRD</sequence>
<dbReference type="PANTHER" id="PTHR46986:SF1">
    <property type="entry name" value="ENDORIBONUCLEASE YBEY, CHLOROPLASTIC"/>
    <property type="match status" value="1"/>
</dbReference>
<comment type="function">
    <text evidence="9">Single strand-specific metallo-endoribonuclease involved in late-stage 70S ribosome quality control and in maturation of the 3' terminus of the 16S rRNA.</text>
</comment>
<dbReference type="GO" id="GO:0004222">
    <property type="term" value="F:metalloendopeptidase activity"/>
    <property type="evidence" value="ECO:0007669"/>
    <property type="project" value="InterPro"/>
</dbReference>
<evidence type="ECO:0000256" key="1">
    <source>
        <dbReference type="ARBA" id="ARBA00010875"/>
    </source>
</evidence>
<dbReference type="PROSITE" id="PS01306">
    <property type="entry name" value="UPF0054"/>
    <property type="match status" value="1"/>
</dbReference>
<dbReference type="Gene3D" id="3.40.390.30">
    <property type="entry name" value="Metalloproteases ('zincins'), catalytic domain"/>
    <property type="match status" value="1"/>
</dbReference>
<dbReference type="GO" id="GO:0006364">
    <property type="term" value="P:rRNA processing"/>
    <property type="evidence" value="ECO:0007669"/>
    <property type="project" value="UniProtKB-UniRule"/>
</dbReference>
<dbReference type="RefSeq" id="WP_006567169.1">
    <property type="nucleotide sequence ID" value="NZ_BAABZP010000001.1"/>
</dbReference>
<comment type="cofactor">
    <cofactor evidence="9">
        <name>Zn(2+)</name>
        <dbReference type="ChEBI" id="CHEBI:29105"/>
    </cofactor>
    <text evidence="9">Binds 1 zinc ion.</text>
</comment>
<keyword evidence="7 9" id="KW-0378">Hydrolase</keyword>
<keyword evidence="4 9" id="KW-0540">Nuclease</keyword>
<organism evidence="10">
    <name type="scientific">Anaerostipes caccae</name>
    <dbReference type="NCBI Taxonomy" id="105841"/>
    <lineage>
        <taxon>Bacteria</taxon>
        <taxon>Bacillati</taxon>
        <taxon>Bacillota</taxon>
        <taxon>Clostridia</taxon>
        <taxon>Lachnospirales</taxon>
        <taxon>Lachnospiraceae</taxon>
        <taxon>Anaerostipes</taxon>
    </lineage>
</organism>
<dbReference type="AlphaFoldDB" id="A0A6N2TM77"/>
<accession>A0A6N2TM77</accession>
<feature type="binding site" evidence="9">
    <location>
        <position position="130"/>
    </location>
    <ligand>
        <name>Zn(2+)</name>
        <dbReference type="ChEBI" id="CHEBI:29105"/>
        <note>catalytic</note>
    </ligand>
</feature>
<dbReference type="InterPro" id="IPR020549">
    <property type="entry name" value="YbeY_CS"/>
</dbReference>
<dbReference type="Pfam" id="PF02130">
    <property type="entry name" value="YbeY"/>
    <property type="match status" value="1"/>
</dbReference>
<evidence type="ECO:0000256" key="3">
    <source>
        <dbReference type="ARBA" id="ARBA00022552"/>
    </source>
</evidence>
<comment type="subcellular location">
    <subcellularLocation>
        <location evidence="9">Cytoplasm</location>
    </subcellularLocation>
</comment>
<feature type="binding site" evidence="9">
    <location>
        <position position="140"/>
    </location>
    <ligand>
        <name>Zn(2+)</name>
        <dbReference type="ChEBI" id="CHEBI:29105"/>
        <note>catalytic</note>
    </ligand>
</feature>
<keyword evidence="9" id="KW-0963">Cytoplasm</keyword>
<comment type="similarity">
    <text evidence="1 9">Belongs to the endoribonuclease YbeY family.</text>
</comment>
<dbReference type="HAMAP" id="MF_00009">
    <property type="entry name" value="Endoribonucl_YbeY"/>
    <property type="match status" value="1"/>
</dbReference>
<evidence type="ECO:0000256" key="7">
    <source>
        <dbReference type="ARBA" id="ARBA00022801"/>
    </source>
</evidence>
<name>A0A6N2TM77_9FIRM</name>
<keyword evidence="3 9" id="KW-0698">rRNA processing</keyword>
<dbReference type="GO" id="GO:0005737">
    <property type="term" value="C:cytoplasm"/>
    <property type="evidence" value="ECO:0007669"/>
    <property type="project" value="UniProtKB-SubCell"/>
</dbReference>
<evidence type="ECO:0000256" key="6">
    <source>
        <dbReference type="ARBA" id="ARBA00022759"/>
    </source>
</evidence>
<evidence type="ECO:0000256" key="4">
    <source>
        <dbReference type="ARBA" id="ARBA00022722"/>
    </source>
</evidence>
<evidence type="ECO:0000256" key="8">
    <source>
        <dbReference type="ARBA" id="ARBA00022833"/>
    </source>
</evidence>
<evidence type="ECO:0000313" key="10">
    <source>
        <dbReference type="EMBL" id="VYT06668.1"/>
    </source>
</evidence>
<evidence type="ECO:0000256" key="9">
    <source>
        <dbReference type="HAMAP-Rule" id="MF_00009"/>
    </source>
</evidence>
<protein>
    <recommendedName>
        <fullName evidence="9">Endoribonuclease YbeY</fullName>
        <ecNumber evidence="9">3.1.-.-</ecNumber>
    </recommendedName>
</protein>